<protein>
    <submittedName>
        <fullName evidence="1">Uncharacterized protein</fullName>
    </submittedName>
</protein>
<organism evidence="1">
    <name type="scientific">Arundo donax</name>
    <name type="common">Giant reed</name>
    <name type="synonym">Donax arundinaceus</name>
    <dbReference type="NCBI Taxonomy" id="35708"/>
    <lineage>
        <taxon>Eukaryota</taxon>
        <taxon>Viridiplantae</taxon>
        <taxon>Streptophyta</taxon>
        <taxon>Embryophyta</taxon>
        <taxon>Tracheophyta</taxon>
        <taxon>Spermatophyta</taxon>
        <taxon>Magnoliopsida</taxon>
        <taxon>Liliopsida</taxon>
        <taxon>Poales</taxon>
        <taxon>Poaceae</taxon>
        <taxon>PACMAD clade</taxon>
        <taxon>Arundinoideae</taxon>
        <taxon>Arundineae</taxon>
        <taxon>Arundo</taxon>
    </lineage>
</organism>
<dbReference type="EMBL" id="GBRH01260669">
    <property type="protein sequence ID" value="JAD37226.1"/>
    <property type="molecule type" value="Transcribed_RNA"/>
</dbReference>
<dbReference type="AlphaFoldDB" id="A0A0A8ZEJ4"/>
<proteinExistence type="predicted"/>
<accession>A0A0A8ZEJ4</accession>
<name>A0A0A8ZEJ4_ARUDO</name>
<evidence type="ECO:0000313" key="1">
    <source>
        <dbReference type="EMBL" id="JAD37226.1"/>
    </source>
</evidence>
<reference evidence="1" key="2">
    <citation type="journal article" date="2015" name="Data Brief">
        <title>Shoot transcriptome of the giant reed, Arundo donax.</title>
        <authorList>
            <person name="Barrero R.A."/>
            <person name="Guerrero F.D."/>
            <person name="Moolhuijzen P."/>
            <person name="Goolsby J.A."/>
            <person name="Tidwell J."/>
            <person name="Bellgard S.E."/>
            <person name="Bellgard M.I."/>
        </authorList>
    </citation>
    <scope>NUCLEOTIDE SEQUENCE</scope>
    <source>
        <tissue evidence="1">Shoot tissue taken approximately 20 cm above the soil surface</tissue>
    </source>
</reference>
<sequence>MHYLSVSSEDTGLFDGALFTEMSNCIL</sequence>
<reference evidence="1" key="1">
    <citation type="submission" date="2014-09" db="EMBL/GenBank/DDBJ databases">
        <authorList>
            <person name="Magalhaes I.L.F."/>
            <person name="Oliveira U."/>
            <person name="Santos F.R."/>
            <person name="Vidigal T.H.D.A."/>
            <person name="Brescovit A.D."/>
            <person name="Santos A.J."/>
        </authorList>
    </citation>
    <scope>NUCLEOTIDE SEQUENCE</scope>
    <source>
        <tissue evidence="1">Shoot tissue taken approximately 20 cm above the soil surface</tissue>
    </source>
</reference>